<name>A0A9N7Y3A5_PLEPL</name>
<accession>A0A9N7Y3A5</accession>
<evidence type="ECO:0000313" key="3">
    <source>
        <dbReference type="Proteomes" id="UP001153269"/>
    </source>
</evidence>
<gene>
    <name evidence="2" type="ORF">PLEPLA_LOCUS4296</name>
</gene>
<dbReference type="AlphaFoldDB" id="A0A9N7Y3A5"/>
<dbReference type="EMBL" id="CADEAL010000213">
    <property type="protein sequence ID" value="CAB1416505.1"/>
    <property type="molecule type" value="Genomic_DNA"/>
</dbReference>
<protein>
    <submittedName>
        <fullName evidence="2">Uncharacterized protein</fullName>
    </submittedName>
</protein>
<dbReference type="Proteomes" id="UP001153269">
    <property type="component" value="Unassembled WGS sequence"/>
</dbReference>
<evidence type="ECO:0000256" key="1">
    <source>
        <dbReference type="SAM" id="MobiDB-lite"/>
    </source>
</evidence>
<proteinExistence type="predicted"/>
<reference evidence="2" key="1">
    <citation type="submission" date="2020-03" db="EMBL/GenBank/DDBJ databases">
        <authorList>
            <person name="Weist P."/>
        </authorList>
    </citation>
    <scope>NUCLEOTIDE SEQUENCE</scope>
</reference>
<feature type="region of interest" description="Disordered" evidence="1">
    <location>
        <begin position="1"/>
        <end position="70"/>
    </location>
</feature>
<feature type="region of interest" description="Disordered" evidence="1">
    <location>
        <begin position="98"/>
        <end position="123"/>
    </location>
</feature>
<comment type="caution">
    <text evidence="2">The sequence shown here is derived from an EMBL/GenBank/DDBJ whole genome shotgun (WGS) entry which is preliminary data.</text>
</comment>
<keyword evidence="3" id="KW-1185">Reference proteome</keyword>
<sequence>MKGAKTNAQERSHVPGRSEPPGRPQSPLSWEEGGGGGKWRRFGEAGALPIKPLNARSPRRRTTASPSPLEARISYTQVGITRFVGGVKVPASPIRRSRWRTHRAARPQIPATEAESERPIIQR</sequence>
<organism evidence="2 3">
    <name type="scientific">Pleuronectes platessa</name>
    <name type="common">European plaice</name>
    <dbReference type="NCBI Taxonomy" id="8262"/>
    <lineage>
        <taxon>Eukaryota</taxon>
        <taxon>Metazoa</taxon>
        <taxon>Chordata</taxon>
        <taxon>Craniata</taxon>
        <taxon>Vertebrata</taxon>
        <taxon>Euteleostomi</taxon>
        <taxon>Actinopterygii</taxon>
        <taxon>Neopterygii</taxon>
        <taxon>Teleostei</taxon>
        <taxon>Neoteleostei</taxon>
        <taxon>Acanthomorphata</taxon>
        <taxon>Carangaria</taxon>
        <taxon>Pleuronectiformes</taxon>
        <taxon>Pleuronectoidei</taxon>
        <taxon>Pleuronectidae</taxon>
        <taxon>Pleuronectes</taxon>
    </lineage>
</organism>
<evidence type="ECO:0000313" key="2">
    <source>
        <dbReference type="EMBL" id="CAB1416505.1"/>
    </source>
</evidence>